<dbReference type="Pfam" id="PF19782">
    <property type="entry name" value="DUF6267"/>
    <property type="match status" value="1"/>
</dbReference>
<accession>A0A382LTV3</accession>
<dbReference type="EMBL" id="UINC01089100">
    <property type="protein sequence ID" value="SVC39893.1"/>
    <property type="molecule type" value="Genomic_DNA"/>
</dbReference>
<organism evidence="1">
    <name type="scientific">marine metagenome</name>
    <dbReference type="NCBI Taxonomy" id="408172"/>
    <lineage>
        <taxon>unclassified sequences</taxon>
        <taxon>metagenomes</taxon>
        <taxon>ecological metagenomes</taxon>
    </lineage>
</organism>
<reference evidence="1" key="1">
    <citation type="submission" date="2018-05" db="EMBL/GenBank/DDBJ databases">
        <authorList>
            <person name="Lanie J.A."/>
            <person name="Ng W.-L."/>
            <person name="Kazmierczak K.M."/>
            <person name="Andrzejewski T.M."/>
            <person name="Davidsen T.M."/>
            <person name="Wayne K.J."/>
            <person name="Tettelin H."/>
            <person name="Glass J.I."/>
            <person name="Rusch D."/>
            <person name="Podicherti R."/>
            <person name="Tsui H.-C.T."/>
            <person name="Winkler M.E."/>
        </authorList>
    </citation>
    <scope>NUCLEOTIDE SEQUENCE</scope>
</reference>
<sequence length="302" mass="34066">AAGLNAKLKVALKHLPKLGITDVLQGDMLFTDDDFKTETIDDKSYITFTPNTITYAIPKESSHKITKAKMGIVWHTTYSGEKLEDMRASFGANIGGLTKTNDVWFSDANYQDTSGTVNFNKTETTKFTNILSLAGKQFRKLSSPFLNGLTKQKDLLILIKTFTNVKVREGQKISNTARHTADMIKYIDDKLQKDIDKVKTQKTKDTKKKYKDRVVDFLTSNKSHLRNVFDMQNLLVDAKDAVIRKLEKAKGAMDTFIRTENGYRVTAPEGFVAIDQTGNAVKLVDRLEFSRANFNAAKDWTK</sequence>
<protein>
    <submittedName>
        <fullName evidence="1">Uncharacterized protein</fullName>
    </submittedName>
</protein>
<gene>
    <name evidence="1" type="ORF">METZ01_LOCUS292747</name>
</gene>
<feature type="non-terminal residue" evidence="1">
    <location>
        <position position="1"/>
    </location>
</feature>
<proteinExistence type="predicted"/>
<evidence type="ECO:0000313" key="1">
    <source>
        <dbReference type="EMBL" id="SVC39893.1"/>
    </source>
</evidence>
<name>A0A382LTV3_9ZZZZ</name>
<dbReference type="AlphaFoldDB" id="A0A382LTV3"/>
<dbReference type="InterPro" id="IPR046234">
    <property type="entry name" value="DUF6267"/>
</dbReference>